<dbReference type="Gene3D" id="3.40.50.720">
    <property type="entry name" value="NAD(P)-binding Rossmann-like Domain"/>
    <property type="match status" value="1"/>
</dbReference>
<dbReference type="PROSITE" id="PS00061">
    <property type="entry name" value="ADH_SHORT"/>
    <property type="match status" value="1"/>
</dbReference>
<evidence type="ECO:0000313" key="5">
    <source>
        <dbReference type="Proteomes" id="UP000326198"/>
    </source>
</evidence>
<sequence>MAASLANKVFAVTGAASGMGLATAKLLLSRGASLGITDINFKALQQFHDSLDSTQKTHVVSQSIDIADRNAVKGFLDATKGQFGSLDGIANIAGTCGRLMGSHSIWQTPDDEYDLIMNTNVRGVFNVLRESLQPGYLAPSSSIVNVSSLYGIKGAPLSGPYCTSKHAIIGLTKAAAYEGGPSNIRVNALCPGVILTPLMQSTAERFGGNPVVNTPLPRVGEASEIASTIAFLLGPDSTFVTGAVWPVDGGASA</sequence>
<protein>
    <submittedName>
        <fullName evidence="4">Oxidoreductase</fullName>
    </submittedName>
</protein>
<dbReference type="PRINTS" id="PR00080">
    <property type="entry name" value="SDRFAMILY"/>
</dbReference>
<dbReference type="InterPro" id="IPR036291">
    <property type="entry name" value="NAD(P)-bd_dom_sf"/>
</dbReference>
<dbReference type="FunFam" id="3.40.50.720:FF:000084">
    <property type="entry name" value="Short-chain dehydrogenase reductase"/>
    <property type="match status" value="1"/>
</dbReference>
<evidence type="ECO:0000256" key="3">
    <source>
        <dbReference type="ARBA" id="ARBA00023002"/>
    </source>
</evidence>
<evidence type="ECO:0000256" key="1">
    <source>
        <dbReference type="ARBA" id="ARBA00006484"/>
    </source>
</evidence>
<evidence type="ECO:0000256" key="2">
    <source>
        <dbReference type="ARBA" id="ARBA00022857"/>
    </source>
</evidence>
<proteinExistence type="inferred from homology"/>
<keyword evidence="3" id="KW-0560">Oxidoreductase</keyword>
<dbReference type="Proteomes" id="UP000326198">
    <property type="component" value="Unassembled WGS sequence"/>
</dbReference>
<dbReference type="SUPFAM" id="SSF51735">
    <property type="entry name" value="NAD(P)-binding Rossmann-fold domains"/>
    <property type="match status" value="1"/>
</dbReference>
<dbReference type="InterPro" id="IPR002347">
    <property type="entry name" value="SDR_fam"/>
</dbReference>
<dbReference type="CDD" id="cd05233">
    <property type="entry name" value="SDR_c"/>
    <property type="match status" value="1"/>
</dbReference>
<gene>
    <name evidence="4" type="ORF">BDV26DRAFT_277994</name>
</gene>
<dbReference type="EMBL" id="ML736162">
    <property type="protein sequence ID" value="KAE8382416.1"/>
    <property type="molecule type" value="Genomic_DNA"/>
</dbReference>
<comment type="similarity">
    <text evidence="1">Belongs to the short-chain dehydrogenases/reductases (SDR) family.</text>
</comment>
<dbReference type="GO" id="GO:0044550">
    <property type="term" value="P:secondary metabolite biosynthetic process"/>
    <property type="evidence" value="ECO:0007669"/>
    <property type="project" value="UniProtKB-ARBA"/>
</dbReference>
<organism evidence="4 5">
    <name type="scientific">Aspergillus bertholletiae</name>
    <dbReference type="NCBI Taxonomy" id="1226010"/>
    <lineage>
        <taxon>Eukaryota</taxon>
        <taxon>Fungi</taxon>
        <taxon>Dikarya</taxon>
        <taxon>Ascomycota</taxon>
        <taxon>Pezizomycotina</taxon>
        <taxon>Eurotiomycetes</taxon>
        <taxon>Eurotiomycetidae</taxon>
        <taxon>Eurotiales</taxon>
        <taxon>Aspergillaceae</taxon>
        <taxon>Aspergillus</taxon>
        <taxon>Aspergillus subgen. Circumdati</taxon>
    </lineage>
</organism>
<evidence type="ECO:0000313" key="4">
    <source>
        <dbReference type="EMBL" id="KAE8382416.1"/>
    </source>
</evidence>
<accession>A0A5N7BKU6</accession>
<dbReference type="Pfam" id="PF13561">
    <property type="entry name" value="adh_short_C2"/>
    <property type="match status" value="1"/>
</dbReference>
<reference evidence="4 5" key="1">
    <citation type="submission" date="2019-04" db="EMBL/GenBank/DDBJ databases">
        <title>Friends and foes A comparative genomics studyof 23 Aspergillus species from section Flavi.</title>
        <authorList>
            <consortium name="DOE Joint Genome Institute"/>
            <person name="Kjaerbolling I."/>
            <person name="Vesth T."/>
            <person name="Frisvad J.C."/>
            <person name="Nybo J.L."/>
            <person name="Theobald S."/>
            <person name="Kildgaard S."/>
            <person name="Isbrandt T."/>
            <person name="Kuo A."/>
            <person name="Sato A."/>
            <person name="Lyhne E.K."/>
            <person name="Kogle M.E."/>
            <person name="Wiebenga A."/>
            <person name="Kun R.S."/>
            <person name="Lubbers R.J."/>
            <person name="Makela M.R."/>
            <person name="Barry K."/>
            <person name="Chovatia M."/>
            <person name="Clum A."/>
            <person name="Daum C."/>
            <person name="Haridas S."/>
            <person name="He G."/>
            <person name="LaButti K."/>
            <person name="Lipzen A."/>
            <person name="Mondo S."/>
            <person name="Riley R."/>
            <person name="Salamov A."/>
            <person name="Simmons B.A."/>
            <person name="Magnuson J.K."/>
            <person name="Henrissat B."/>
            <person name="Mortensen U.H."/>
            <person name="Larsen T.O."/>
            <person name="Devries R.P."/>
            <person name="Grigoriev I.V."/>
            <person name="Machida M."/>
            <person name="Baker S.E."/>
            <person name="Andersen M.R."/>
        </authorList>
    </citation>
    <scope>NUCLEOTIDE SEQUENCE [LARGE SCALE GENOMIC DNA]</scope>
    <source>
        <strain evidence="4 5">IBT 29228</strain>
    </source>
</reference>
<dbReference type="AlphaFoldDB" id="A0A5N7BKU6"/>
<dbReference type="InterPro" id="IPR020904">
    <property type="entry name" value="Sc_DH/Rdtase_CS"/>
</dbReference>
<keyword evidence="2" id="KW-0521">NADP</keyword>
<dbReference type="PANTHER" id="PTHR24321">
    <property type="entry name" value="DEHYDROGENASES, SHORT CHAIN"/>
    <property type="match status" value="1"/>
</dbReference>
<keyword evidence="5" id="KW-1185">Reference proteome</keyword>
<dbReference type="PANTHER" id="PTHR24321:SF8">
    <property type="entry name" value="ESTRADIOL 17-BETA-DEHYDROGENASE 8-RELATED"/>
    <property type="match status" value="1"/>
</dbReference>
<dbReference type="GO" id="GO:0016491">
    <property type="term" value="F:oxidoreductase activity"/>
    <property type="evidence" value="ECO:0007669"/>
    <property type="project" value="UniProtKB-KW"/>
</dbReference>
<dbReference type="PRINTS" id="PR00081">
    <property type="entry name" value="GDHRDH"/>
</dbReference>
<dbReference type="OrthoDB" id="1669814at2759"/>
<name>A0A5N7BKU6_9EURO</name>